<organism evidence="1 2">
    <name type="scientific">Moritella yayanosii</name>
    <dbReference type="NCBI Taxonomy" id="69539"/>
    <lineage>
        <taxon>Bacteria</taxon>
        <taxon>Pseudomonadati</taxon>
        <taxon>Pseudomonadota</taxon>
        <taxon>Gammaproteobacteria</taxon>
        <taxon>Alteromonadales</taxon>
        <taxon>Moritellaceae</taxon>
        <taxon>Moritella</taxon>
    </lineage>
</organism>
<accession>A0A330LXH4</accession>
<proteinExistence type="predicted"/>
<evidence type="ECO:0000313" key="2">
    <source>
        <dbReference type="Proteomes" id="UP000250163"/>
    </source>
</evidence>
<sequence>MAVSELNRHLIATTKQVKRKSLIIMTIKHKLITGKILPIL</sequence>
<protein>
    <submittedName>
        <fullName evidence="1">Uncharacterized protein</fullName>
    </submittedName>
</protein>
<gene>
    <name evidence="1" type="ORF">MORIYA_3956</name>
</gene>
<dbReference type="Proteomes" id="UP000250163">
    <property type="component" value="Chromosome MORIYA"/>
</dbReference>
<dbReference type="AlphaFoldDB" id="A0A330LXH4"/>
<keyword evidence="2" id="KW-1185">Reference proteome</keyword>
<dbReference type="EMBL" id="LS483250">
    <property type="protein sequence ID" value="SQD80408.1"/>
    <property type="molecule type" value="Genomic_DNA"/>
</dbReference>
<evidence type="ECO:0000313" key="1">
    <source>
        <dbReference type="EMBL" id="SQD80408.1"/>
    </source>
</evidence>
<dbReference type="KEGG" id="mya:MORIYA_3956"/>
<reference evidence="2" key="1">
    <citation type="submission" date="2018-05" db="EMBL/GenBank/DDBJ databases">
        <authorList>
            <person name="Cea G.-C."/>
            <person name="William W."/>
        </authorList>
    </citation>
    <scope>NUCLEOTIDE SEQUENCE [LARGE SCALE GENOMIC DNA]</scope>
    <source>
        <strain evidence="2">DB21MT 5</strain>
    </source>
</reference>
<name>A0A330LXH4_9GAMM</name>